<gene>
    <name evidence="1" type="ORF">CAK95_04530</name>
</gene>
<evidence type="ECO:0000313" key="2">
    <source>
        <dbReference type="Proteomes" id="UP000194137"/>
    </source>
</evidence>
<dbReference type="RefSeq" id="WP_086086857.1">
    <property type="nucleotide sequence ID" value="NZ_CP021112.1"/>
</dbReference>
<evidence type="ECO:0000313" key="1">
    <source>
        <dbReference type="EMBL" id="ARP98439.1"/>
    </source>
</evidence>
<protein>
    <submittedName>
        <fullName evidence="1">Uncharacterized protein</fullName>
    </submittedName>
</protein>
<name>A0A1W6ZM62_9HYPH</name>
<organism evidence="1 2">
    <name type="scientific">Pseudorhodoplanes sinuspersici</name>
    <dbReference type="NCBI Taxonomy" id="1235591"/>
    <lineage>
        <taxon>Bacteria</taxon>
        <taxon>Pseudomonadati</taxon>
        <taxon>Pseudomonadota</taxon>
        <taxon>Alphaproteobacteria</taxon>
        <taxon>Hyphomicrobiales</taxon>
        <taxon>Pseudorhodoplanes</taxon>
    </lineage>
</organism>
<dbReference type="KEGG" id="psin:CAK95_04530"/>
<dbReference type="EMBL" id="CP021112">
    <property type="protein sequence ID" value="ARP98439.1"/>
    <property type="molecule type" value="Genomic_DNA"/>
</dbReference>
<accession>A0A1W6ZM62</accession>
<reference evidence="1 2" key="1">
    <citation type="submission" date="2017-05" db="EMBL/GenBank/DDBJ databases">
        <title>Full genome sequence of Pseudorhodoplanes sinuspersici.</title>
        <authorList>
            <person name="Dastgheib S.M.M."/>
            <person name="Shavandi M."/>
            <person name="Tirandaz H."/>
        </authorList>
    </citation>
    <scope>NUCLEOTIDE SEQUENCE [LARGE SCALE GENOMIC DNA]</scope>
    <source>
        <strain evidence="1 2">RIPI110</strain>
    </source>
</reference>
<keyword evidence="2" id="KW-1185">Reference proteome</keyword>
<sequence>MDRKALLAVVLRVPGYQVPFAECIEHDAGIPTIAVSLITITEAPSYAAPARASAPALSARHQSGPAIAKLLVADARCLVSVSEE</sequence>
<dbReference type="AlphaFoldDB" id="A0A1W6ZM62"/>
<dbReference type="Proteomes" id="UP000194137">
    <property type="component" value="Chromosome"/>
</dbReference>
<dbReference type="STRING" id="1235591.CAK95_04530"/>
<proteinExistence type="predicted"/>